<dbReference type="InterPro" id="IPR001223">
    <property type="entry name" value="Glyco_hydro18_cat"/>
</dbReference>
<protein>
    <recommendedName>
        <fullName evidence="2">chitinase</fullName>
        <ecNumber evidence="2">3.2.1.14</ecNumber>
    </recommendedName>
</protein>
<keyword evidence="7" id="KW-0732">Signal</keyword>
<proteinExistence type="inferred from homology"/>
<dbReference type="SMART" id="SM00636">
    <property type="entry name" value="Glyco_18"/>
    <property type="match status" value="1"/>
</dbReference>
<evidence type="ECO:0000313" key="12">
    <source>
        <dbReference type="Proteomes" id="UP000436858"/>
    </source>
</evidence>
<dbReference type="OMA" id="NLMAYDD"/>
<keyword evidence="4 5" id="KW-0326">Glycosidase</keyword>
<evidence type="ECO:0000313" key="10">
    <source>
        <dbReference type="EMBL" id="RHD88103.1"/>
    </source>
</evidence>
<dbReference type="PROSITE" id="PS01095">
    <property type="entry name" value="GH18_1"/>
    <property type="match status" value="1"/>
</dbReference>
<dbReference type="Proteomes" id="UP000436858">
    <property type="component" value="Unassembled WGS sequence"/>
</dbReference>
<accession>A0A139JTS8</accession>
<keyword evidence="3 5" id="KW-0378">Hydrolase</keyword>
<name>A0A139JTS8_BACT4</name>
<dbReference type="PROSITE" id="PS51257">
    <property type="entry name" value="PROKAR_LIPOPROTEIN"/>
    <property type="match status" value="1"/>
</dbReference>
<dbReference type="InterPro" id="IPR017853">
    <property type="entry name" value="GH"/>
</dbReference>
<dbReference type="RefSeq" id="WP_011108502.1">
    <property type="nucleotide sequence ID" value="NZ_CABJDH010000007.1"/>
</dbReference>
<feature type="domain" description="GH18" evidence="8">
    <location>
        <begin position="47"/>
        <end position="347"/>
    </location>
</feature>
<feature type="signal peptide" evidence="7">
    <location>
        <begin position="1"/>
        <end position="24"/>
    </location>
</feature>
<evidence type="ECO:0000256" key="5">
    <source>
        <dbReference type="RuleBase" id="RU000489"/>
    </source>
</evidence>
<comment type="catalytic activity">
    <reaction evidence="1">
        <text>Random endo-hydrolysis of N-acetyl-beta-D-glucosaminide (1-&gt;4)-beta-linkages in chitin and chitodextrins.</text>
        <dbReference type="EC" id="3.2.1.14"/>
    </reaction>
</comment>
<reference evidence="9 12" key="2">
    <citation type="journal article" date="2019" name="Nat. Med.">
        <title>A library of human gut bacterial isolates paired with longitudinal multiomics data enables mechanistic microbiome research.</title>
        <authorList>
            <person name="Poyet M."/>
            <person name="Groussin M."/>
            <person name="Gibbons S.M."/>
            <person name="Avila-Pacheco J."/>
            <person name="Jiang X."/>
            <person name="Kearney S.M."/>
            <person name="Perrotta A.R."/>
            <person name="Berdy B."/>
            <person name="Zhao S."/>
            <person name="Lieberman T.D."/>
            <person name="Swanson P.K."/>
            <person name="Smith M."/>
            <person name="Roesemann S."/>
            <person name="Alexander J.E."/>
            <person name="Rich S.A."/>
            <person name="Livny J."/>
            <person name="Vlamakis H."/>
            <person name="Clish C."/>
            <person name="Bullock K."/>
            <person name="Deik A."/>
            <person name="Scott J."/>
            <person name="Pierce K.A."/>
            <person name="Xavier R.J."/>
            <person name="Alm E.J."/>
        </authorList>
    </citation>
    <scope>NUCLEOTIDE SEQUENCE [LARGE SCALE GENOMIC DNA]</scope>
    <source>
        <strain evidence="9 12">BIOML-A162</strain>
    </source>
</reference>
<dbReference type="PANTHER" id="PTHR11177">
    <property type="entry name" value="CHITINASE"/>
    <property type="match status" value="1"/>
</dbReference>
<comment type="caution">
    <text evidence="10">The sequence shown here is derived from an EMBL/GenBank/DDBJ whole genome shotgun (WGS) entry which is preliminary data.</text>
</comment>
<evidence type="ECO:0000256" key="6">
    <source>
        <dbReference type="RuleBase" id="RU004453"/>
    </source>
</evidence>
<comment type="similarity">
    <text evidence="6">Belongs to the glycosyl hydrolase 18 family.</text>
</comment>
<dbReference type="PANTHER" id="PTHR11177:SF317">
    <property type="entry name" value="CHITINASE 12-RELATED"/>
    <property type="match status" value="1"/>
</dbReference>
<dbReference type="InterPro" id="IPR050314">
    <property type="entry name" value="Glycosyl_Hydrlase_18"/>
</dbReference>
<dbReference type="InterPro" id="IPR011583">
    <property type="entry name" value="Chitinase_II/V-like_cat"/>
</dbReference>
<dbReference type="Gene3D" id="3.20.20.80">
    <property type="entry name" value="Glycosidases"/>
    <property type="match status" value="1"/>
</dbReference>
<dbReference type="Proteomes" id="UP000284785">
    <property type="component" value="Unassembled WGS sequence"/>
</dbReference>
<dbReference type="EMBL" id="WCRY01000010">
    <property type="protein sequence ID" value="KAB4482151.1"/>
    <property type="molecule type" value="Genomic_DNA"/>
</dbReference>
<dbReference type="GO" id="GO:0008061">
    <property type="term" value="F:chitin binding"/>
    <property type="evidence" value="ECO:0007669"/>
    <property type="project" value="InterPro"/>
</dbReference>
<sequence length="347" mass="39963">MKHVLYALLTAVSILFTSCGPSSNTNNPQVPNVPQPQPQPQPEVTQKVVIGYLALDDWEFESLFPTIEWKYLTHINASFARVKADGTLNINPVRKRIESVRETAHKHNVKILISLAKNSPGEFTTAINDPKARKELIQQIIAFTKEYKLDGFDIDYEEYDNWDKNFPSLLVFARGLYLAKEKNMLMTCAVNSRWLNYGTEWEQYFDYINLMSYDRGAFTDKPVQHASYDDFVKDLKYWNEQCRASKSKIVGGLPFYGYSWEESLQGAVDDVRGIRYSGILKHLGNEAADKDNIGKTYYNGRPTIANKCKFIKENDYAGVMIWQLFQDAHNDNYDLKLINVVGREMME</sequence>
<dbReference type="SMR" id="A0A139JTS8"/>
<evidence type="ECO:0000313" key="11">
    <source>
        <dbReference type="Proteomes" id="UP000284785"/>
    </source>
</evidence>
<dbReference type="EC" id="3.2.1.14" evidence="2"/>
<evidence type="ECO:0000256" key="7">
    <source>
        <dbReference type="SAM" id="SignalP"/>
    </source>
</evidence>
<dbReference type="SUPFAM" id="SSF51445">
    <property type="entry name" value="(Trans)glycosidases"/>
    <property type="match status" value="1"/>
</dbReference>
<organism evidence="10 11">
    <name type="scientific">Bacteroides thetaiotaomicron</name>
    <dbReference type="NCBI Taxonomy" id="818"/>
    <lineage>
        <taxon>Bacteria</taxon>
        <taxon>Pseudomonadati</taxon>
        <taxon>Bacteroidota</taxon>
        <taxon>Bacteroidia</taxon>
        <taxon>Bacteroidales</taxon>
        <taxon>Bacteroidaceae</taxon>
        <taxon>Bacteroides</taxon>
    </lineage>
</organism>
<evidence type="ECO:0000256" key="4">
    <source>
        <dbReference type="ARBA" id="ARBA00023295"/>
    </source>
</evidence>
<dbReference type="PROSITE" id="PS51910">
    <property type="entry name" value="GH18_2"/>
    <property type="match status" value="1"/>
</dbReference>
<evidence type="ECO:0000256" key="3">
    <source>
        <dbReference type="ARBA" id="ARBA00022801"/>
    </source>
</evidence>
<reference evidence="10 11" key="1">
    <citation type="submission" date="2018-08" db="EMBL/GenBank/DDBJ databases">
        <title>A genome reference for cultivated species of the human gut microbiota.</title>
        <authorList>
            <person name="Zou Y."/>
            <person name="Xue W."/>
            <person name="Luo G."/>
        </authorList>
    </citation>
    <scope>NUCLEOTIDE SEQUENCE [LARGE SCALE GENOMIC DNA]</scope>
    <source>
        <strain evidence="10 11">AM30-26</strain>
    </source>
</reference>
<dbReference type="GO" id="GO:0005975">
    <property type="term" value="P:carbohydrate metabolic process"/>
    <property type="evidence" value="ECO:0007669"/>
    <property type="project" value="InterPro"/>
</dbReference>
<dbReference type="InterPro" id="IPR001579">
    <property type="entry name" value="Glyco_hydro_18_chit_AS"/>
</dbReference>
<evidence type="ECO:0000256" key="1">
    <source>
        <dbReference type="ARBA" id="ARBA00000822"/>
    </source>
</evidence>
<evidence type="ECO:0000313" key="9">
    <source>
        <dbReference type="EMBL" id="KAB4482151.1"/>
    </source>
</evidence>
<dbReference type="Gene3D" id="3.40.5.30">
    <property type="entry name" value="(Trans)glycosidases - domain 2"/>
    <property type="match status" value="1"/>
</dbReference>
<dbReference type="EMBL" id="QSJP01000009">
    <property type="protein sequence ID" value="RHD88103.1"/>
    <property type="molecule type" value="Genomic_DNA"/>
</dbReference>
<dbReference type="CDD" id="cd06545">
    <property type="entry name" value="GH18_3CO4_chitinase"/>
    <property type="match status" value="1"/>
</dbReference>
<feature type="chain" id="PRO_5041524368" description="chitinase" evidence="7">
    <location>
        <begin position="25"/>
        <end position="347"/>
    </location>
</feature>
<gene>
    <name evidence="10" type="ORF">DW780_11765</name>
    <name evidence="9" type="ORF">GAN91_11785</name>
</gene>
<evidence type="ECO:0000259" key="8">
    <source>
        <dbReference type="PROSITE" id="PS51910"/>
    </source>
</evidence>
<dbReference type="Pfam" id="PF00704">
    <property type="entry name" value="Glyco_hydro_18"/>
    <property type="match status" value="1"/>
</dbReference>
<dbReference type="GO" id="GO:0008843">
    <property type="term" value="F:endochitinase activity"/>
    <property type="evidence" value="ECO:0007669"/>
    <property type="project" value="UniProtKB-EC"/>
</dbReference>
<dbReference type="GeneID" id="60924006"/>
<evidence type="ECO:0000256" key="2">
    <source>
        <dbReference type="ARBA" id="ARBA00012729"/>
    </source>
</evidence>
<dbReference type="AlphaFoldDB" id="A0A139JTS8"/>